<keyword evidence="2" id="KW-0285">Flavoprotein</keyword>
<evidence type="ECO:0000259" key="6">
    <source>
        <dbReference type="Pfam" id="PF01494"/>
    </source>
</evidence>
<dbReference type="PANTHER" id="PTHR46720:SF3">
    <property type="entry name" value="FAD-BINDING DOMAIN-CONTAINING PROTEIN-RELATED"/>
    <property type="match status" value="1"/>
</dbReference>
<evidence type="ECO:0000256" key="3">
    <source>
        <dbReference type="ARBA" id="ARBA00022827"/>
    </source>
</evidence>
<keyword evidence="3" id="KW-0274">FAD</keyword>
<comment type="similarity">
    <text evidence="1">Belongs to the paxM FAD-dependent monooxygenase family.</text>
</comment>
<accession>A0A8S8ZJW4</accession>
<dbReference type="PANTHER" id="PTHR46720">
    <property type="entry name" value="HYDROXYLASE, PUTATIVE (AFU_ORTHOLOGUE AFUA_3G01460)-RELATED"/>
    <property type="match status" value="1"/>
</dbReference>
<name>A0A8S8ZJW4_SORMA</name>
<evidence type="ECO:0000256" key="4">
    <source>
        <dbReference type="ARBA" id="ARBA00023002"/>
    </source>
</evidence>
<reference evidence="7 8" key="1">
    <citation type="submission" date="2017-07" db="EMBL/GenBank/DDBJ databases">
        <title>Genome sequence of the Sordaria macrospora wild type strain R19027.</title>
        <authorList>
            <person name="Nowrousian M."/>
            <person name="Teichert I."/>
            <person name="Kueck U."/>
        </authorList>
    </citation>
    <scope>NUCLEOTIDE SEQUENCE [LARGE SCALE GENOMIC DNA]</scope>
    <source>
        <strain evidence="7 8">R19027</strain>
        <tissue evidence="7">Mycelium</tissue>
    </source>
</reference>
<dbReference type="GO" id="GO:0071949">
    <property type="term" value="F:FAD binding"/>
    <property type="evidence" value="ECO:0007669"/>
    <property type="project" value="InterPro"/>
</dbReference>
<keyword evidence="4" id="KW-0560">Oxidoreductase</keyword>
<dbReference type="Proteomes" id="UP000433876">
    <property type="component" value="Unassembled WGS sequence"/>
</dbReference>
<sequence length="512" mass="56279">MPSVAQSHPPSGPSAPLDNPISSTNASSPTPFHVAIIGGGITGINLALGLEHRGVLYTIYERSPGFREIGAGIGFSPNAEEAMKLLNPEVYHAYKRTANPNGEDKFQWINGLNDELLYSLPVGKDGFLGCRRSEILEEWGKLVPPEKIKFNKTVETVLEPGDEGYNPDEDAKGKILLKFTDGTVDTADIVIGCDGIRSKLRNHVQSHLYPSSSSGPGRAVAKAGYTHKFCYRALVPMSRAVEAVGQYRCSTRFMYNGPGAHIITYPIGNNSVLNMLAVISDPNEWPDEKRHVLPGNKEDIRQAFKGWHPTAEKLAELFPEQNEGGDGPIVKWGIFDTYDFPLPQYYAGRVAVAGDAAHATGPHLGAGGGLGIEDALVLAELLGKVPELQGSNLQAREVDTEMILERVLYVYNDFRYARTQKVVAWTRDAVDLFQWKDERVAKDGKKFGKLVKKKFHHVWFDLDLQEMMNWNMPKGMLEMAVLEVALAPTVKGAREFLGIGSGSDGSDEDAEW</sequence>
<evidence type="ECO:0000256" key="1">
    <source>
        <dbReference type="ARBA" id="ARBA00007992"/>
    </source>
</evidence>
<dbReference type="Gene3D" id="3.50.50.60">
    <property type="entry name" value="FAD/NAD(P)-binding domain"/>
    <property type="match status" value="1"/>
</dbReference>
<gene>
    <name evidence="7" type="ORF">SMACR_07304</name>
</gene>
<evidence type="ECO:0000313" key="8">
    <source>
        <dbReference type="Proteomes" id="UP000433876"/>
    </source>
</evidence>
<dbReference type="OMA" id="GEMYEWQ"/>
<dbReference type="GO" id="GO:0016491">
    <property type="term" value="F:oxidoreductase activity"/>
    <property type="evidence" value="ECO:0007669"/>
    <property type="project" value="UniProtKB-KW"/>
</dbReference>
<organism evidence="7 8">
    <name type="scientific">Sordaria macrospora</name>
    <dbReference type="NCBI Taxonomy" id="5147"/>
    <lineage>
        <taxon>Eukaryota</taxon>
        <taxon>Fungi</taxon>
        <taxon>Dikarya</taxon>
        <taxon>Ascomycota</taxon>
        <taxon>Pezizomycotina</taxon>
        <taxon>Sordariomycetes</taxon>
        <taxon>Sordariomycetidae</taxon>
        <taxon>Sordariales</taxon>
        <taxon>Sordariaceae</taxon>
        <taxon>Sordaria</taxon>
    </lineage>
</organism>
<dbReference type="AlphaFoldDB" id="A0A8S8ZJW4"/>
<evidence type="ECO:0000256" key="5">
    <source>
        <dbReference type="SAM" id="MobiDB-lite"/>
    </source>
</evidence>
<dbReference type="InterPro" id="IPR036188">
    <property type="entry name" value="FAD/NAD-bd_sf"/>
</dbReference>
<dbReference type="PRINTS" id="PR00420">
    <property type="entry name" value="RNGMNOXGNASE"/>
</dbReference>
<evidence type="ECO:0000256" key="2">
    <source>
        <dbReference type="ARBA" id="ARBA00022630"/>
    </source>
</evidence>
<dbReference type="InterPro" id="IPR002938">
    <property type="entry name" value="FAD-bd"/>
</dbReference>
<dbReference type="GO" id="GO:0044550">
    <property type="term" value="P:secondary metabolite biosynthetic process"/>
    <property type="evidence" value="ECO:0007669"/>
    <property type="project" value="TreeGrafter"/>
</dbReference>
<feature type="domain" description="FAD-binding" evidence="6">
    <location>
        <begin position="326"/>
        <end position="385"/>
    </location>
</feature>
<dbReference type="Pfam" id="PF01494">
    <property type="entry name" value="FAD_binding_3"/>
    <property type="match status" value="1"/>
</dbReference>
<proteinExistence type="inferred from homology"/>
<dbReference type="EMBL" id="NMPR01000107">
    <property type="protein sequence ID" value="KAA8630343.1"/>
    <property type="molecule type" value="Genomic_DNA"/>
</dbReference>
<evidence type="ECO:0000313" key="7">
    <source>
        <dbReference type="EMBL" id="KAA8630343.1"/>
    </source>
</evidence>
<dbReference type="SUPFAM" id="SSF54373">
    <property type="entry name" value="FAD-linked reductases, C-terminal domain"/>
    <property type="match status" value="1"/>
</dbReference>
<dbReference type="SUPFAM" id="SSF51905">
    <property type="entry name" value="FAD/NAD(P)-binding domain"/>
    <property type="match status" value="1"/>
</dbReference>
<feature type="region of interest" description="Disordered" evidence="5">
    <location>
        <begin position="1"/>
        <end position="24"/>
    </location>
</feature>
<dbReference type="InterPro" id="IPR051104">
    <property type="entry name" value="FAD_monoxygenase"/>
</dbReference>
<comment type="caution">
    <text evidence="7">The sequence shown here is derived from an EMBL/GenBank/DDBJ whole genome shotgun (WGS) entry which is preliminary data.</text>
</comment>
<dbReference type="VEuPathDB" id="FungiDB:SMAC_07304"/>
<protein>
    <recommendedName>
        <fullName evidence="6">FAD-binding domain-containing protein</fullName>
    </recommendedName>
</protein>